<evidence type="ECO:0000313" key="1">
    <source>
        <dbReference type="EMBL" id="SEN97360.1"/>
    </source>
</evidence>
<name>A0A1H8KWP2_9FIRM</name>
<dbReference type="RefSeq" id="WP_180366779.1">
    <property type="nucleotide sequence ID" value="NZ_CAUWDX010000012.1"/>
</dbReference>
<accession>A0A1H8KWP2</accession>
<dbReference type="AlphaFoldDB" id="A0A1H8KWP2"/>
<proteinExistence type="predicted"/>
<sequence>MKYKVGDLVIYIQNPQTVRRVRRVYGDMVLLWGFYDYVHEKDIKKVEVK</sequence>
<protein>
    <submittedName>
        <fullName evidence="1">Uncharacterized protein</fullName>
    </submittedName>
</protein>
<dbReference type="STRING" id="215200.SAMN05216454_1497"/>
<keyword evidence="2" id="KW-1185">Reference proteome</keyword>
<evidence type="ECO:0000313" key="2">
    <source>
        <dbReference type="Proteomes" id="UP000199512"/>
    </source>
</evidence>
<reference evidence="1 2" key="1">
    <citation type="submission" date="2016-10" db="EMBL/GenBank/DDBJ databases">
        <authorList>
            <person name="de Groot N.N."/>
        </authorList>
    </citation>
    <scope>NUCLEOTIDE SEQUENCE [LARGE SCALE GENOMIC DNA]</scope>
    <source>
        <strain evidence="1 2">Calf135</strain>
    </source>
</reference>
<dbReference type="EMBL" id="FODF01000049">
    <property type="protein sequence ID" value="SEN97360.1"/>
    <property type="molecule type" value="Genomic_DNA"/>
</dbReference>
<organism evidence="1 2">
    <name type="scientific">Peptostreptococcus russellii</name>
    <dbReference type="NCBI Taxonomy" id="215200"/>
    <lineage>
        <taxon>Bacteria</taxon>
        <taxon>Bacillati</taxon>
        <taxon>Bacillota</taxon>
        <taxon>Clostridia</taxon>
        <taxon>Peptostreptococcales</taxon>
        <taxon>Peptostreptococcaceae</taxon>
        <taxon>Peptostreptococcus</taxon>
    </lineage>
</organism>
<dbReference type="Proteomes" id="UP000199512">
    <property type="component" value="Unassembled WGS sequence"/>
</dbReference>
<gene>
    <name evidence="1" type="ORF">SAMN05216454_1497</name>
</gene>